<protein>
    <recommendedName>
        <fullName evidence="1">Trypsin-co-occurring domain-containing protein</fullName>
    </recommendedName>
</protein>
<evidence type="ECO:0000313" key="3">
    <source>
        <dbReference type="Proteomes" id="UP001340816"/>
    </source>
</evidence>
<name>A0ABZ1HNQ4_STRPH</name>
<accession>A0ABZ1HNQ4</accession>
<feature type="domain" description="Trypsin-co-occurring" evidence="1">
    <location>
        <begin position="8"/>
        <end position="103"/>
    </location>
</feature>
<evidence type="ECO:0000313" key="2">
    <source>
        <dbReference type="EMBL" id="WSD18739.1"/>
    </source>
</evidence>
<dbReference type="Proteomes" id="UP001340816">
    <property type="component" value="Chromosome"/>
</dbReference>
<reference evidence="2 3" key="1">
    <citation type="submission" date="2022-10" db="EMBL/GenBank/DDBJ databases">
        <title>The complete genomes of actinobacterial strains from the NBC collection.</title>
        <authorList>
            <person name="Joergensen T.S."/>
            <person name="Alvarez Arevalo M."/>
            <person name="Sterndorff E.B."/>
            <person name="Faurdal D."/>
            <person name="Vuksanovic O."/>
            <person name="Mourched A.-S."/>
            <person name="Charusanti P."/>
            <person name="Shaw S."/>
            <person name="Blin K."/>
            <person name="Weber T."/>
        </authorList>
    </citation>
    <scope>NUCLEOTIDE SEQUENCE [LARGE SCALE GENOMIC DNA]</scope>
    <source>
        <strain evidence="2 3">NBC 01752</strain>
    </source>
</reference>
<gene>
    <name evidence="2" type="ORF">OHB35_38945</name>
</gene>
<dbReference type="NCBIfam" id="NF041216">
    <property type="entry name" value="CU044_2847_fam"/>
    <property type="match status" value="1"/>
</dbReference>
<dbReference type="RefSeq" id="WP_266741124.1">
    <property type="nucleotide sequence ID" value="NZ_CP108134.1"/>
</dbReference>
<organism evidence="2 3">
    <name type="scientific">Streptomyces phaeochromogenes</name>
    <dbReference type="NCBI Taxonomy" id="1923"/>
    <lineage>
        <taxon>Bacteria</taxon>
        <taxon>Bacillati</taxon>
        <taxon>Actinomycetota</taxon>
        <taxon>Actinomycetes</taxon>
        <taxon>Kitasatosporales</taxon>
        <taxon>Streptomycetaceae</taxon>
        <taxon>Streptomyces</taxon>
        <taxon>Streptomyces phaeochromogenes group</taxon>
    </lineage>
</organism>
<dbReference type="InterPro" id="IPR045794">
    <property type="entry name" value="Trypco1"/>
</dbReference>
<keyword evidence="3" id="KW-1185">Reference proteome</keyword>
<dbReference type="Pfam" id="PF19493">
    <property type="entry name" value="Trypco1"/>
    <property type="match status" value="1"/>
</dbReference>
<proteinExistence type="predicted"/>
<dbReference type="EMBL" id="CP109135">
    <property type="protein sequence ID" value="WSD18739.1"/>
    <property type="molecule type" value="Genomic_DNA"/>
</dbReference>
<evidence type="ECO:0000259" key="1">
    <source>
        <dbReference type="Pfam" id="PF19493"/>
    </source>
</evidence>
<sequence>MAYVAEMKLDGGDVVLMEVSGHDGAGVQRVGRGAALAAGASDTLQQALSRVRPALDAVVTSIRSLAEPPESVTVEFGVKLTAEAGVVVARGTTEANFTVTVCWPGRRA</sequence>